<dbReference type="EMBL" id="BONQ01000077">
    <property type="protein sequence ID" value="GIG46740.1"/>
    <property type="molecule type" value="Genomic_DNA"/>
</dbReference>
<evidence type="ECO:0000313" key="1">
    <source>
        <dbReference type="EMBL" id="GIG46740.1"/>
    </source>
</evidence>
<proteinExistence type="predicted"/>
<organism evidence="1 2">
    <name type="scientific">Dactylosporangium siamense</name>
    <dbReference type="NCBI Taxonomy" id="685454"/>
    <lineage>
        <taxon>Bacteria</taxon>
        <taxon>Bacillati</taxon>
        <taxon>Actinomycetota</taxon>
        <taxon>Actinomycetes</taxon>
        <taxon>Micromonosporales</taxon>
        <taxon>Micromonosporaceae</taxon>
        <taxon>Dactylosporangium</taxon>
    </lineage>
</organism>
<dbReference type="RefSeq" id="WP_203848506.1">
    <property type="nucleotide sequence ID" value="NZ_BAAAVW010000016.1"/>
</dbReference>
<evidence type="ECO:0000313" key="2">
    <source>
        <dbReference type="Proteomes" id="UP000660611"/>
    </source>
</evidence>
<accession>A0A919PL04</accession>
<dbReference type="Proteomes" id="UP000660611">
    <property type="component" value="Unassembled WGS sequence"/>
</dbReference>
<reference evidence="1" key="1">
    <citation type="submission" date="2021-01" db="EMBL/GenBank/DDBJ databases">
        <title>Whole genome shotgun sequence of Dactylosporangium siamense NBRC 106093.</title>
        <authorList>
            <person name="Komaki H."/>
            <person name="Tamura T."/>
        </authorList>
    </citation>
    <scope>NUCLEOTIDE SEQUENCE</scope>
    <source>
        <strain evidence="1">NBRC 106093</strain>
    </source>
</reference>
<comment type="caution">
    <text evidence="1">The sequence shown here is derived from an EMBL/GenBank/DDBJ whole genome shotgun (WGS) entry which is preliminary data.</text>
</comment>
<sequence>MSRSVYIYVGERAERNFGIGMRGNIWGWKTFTGSGTLVAQAETWLRDPDPDRDEPTWLIFVRGITPPRPAPKGWPRTRDEDFDAWTGATLHSVTQRLLHAPLYEEHVKPVWPDDLYPYRVDLEPDEPDDTFGPIPAADLAEDAIRAIRHSALQKGWPVLGPPLADPPPIAPDRKADAGAVIRTIALERNMTRTFVRRPGQTLQANRSEAELVSRYETYLAEQGRRAARNLITLPGGLDTFFTDVFDLDTEELLEAKSTAGREHIRHAIGQLYDYARYVRPRSRAVLLPSRPKQDLVELLTDLGIVVVYEHTPGKFTREPAHQAVS</sequence>
<dbReference type="AlphaFoldDB" id="A0A919PL04"/>
<gene>
    <name evidence="1" type="ORF">Dsi01nite_047810</name>
</gene>
<protein>
    <submittedName>
        <fullName evidence="1">Uncharacterized protein</fullName>
    </submittedName>
</protein>
<name>A0A919PL04_9ACTN</name>
<keyword evidence="2" id="KW-1185">Reference proteome</keyword>